<dbReference type="EMBL" id="CAJOAY010018107">
    <property type="protein sequence ID" value="CAF4317424.1"/>
    <property type="molecule type" value="Genomic_DNA"/>
</dbReference>
<sequence length="285" mass="32694">QCILWAFASTISCSSILTPMIIECLCEYLNDSVLQWSILFIFRKLSENDDYIQMITDDRWMFIASLSNDLELKEEARITVVHTMIHIYRKRKQIANHIKVQLEELVTSESISKKLLLVAMKALYKIAMDGARVNSTTLDKLYELVASSDDSIIECVHELLEFLDDKRILSKIVLHGLNTNIKRELVATQNISVSHSKDNIIVPTTELVRLDHLLDGIGHFDRTHLVEIQPILHIDTDDNQAWHRRTITEIKNLASLAKQGSLTAKDFDYLVEKINGGVHWLSITR</sequence>
<dbReference type="Proteomes" id="UP000663881">
    <property type="component" value="Unassembled WGS sequence"/>
</dbReference>
<accession>A0A820IW29</accession>
<name>A0A820IW29_9BILA</name>
<gene>
    <name evidence="1" type="ORF">OKA104_LOCUS47057</name>
</gene>
<protein>
    <submittedName>
        <fullName evidence="1">Uncharacterized protein</fullName>
    </submittedName>
</protein>
<proteinExistence type="predicted"/>
<reference evidence="1" key="1">
    <citation type="submission" date="2021-02" db="EMBL/GenBank/DDBJ databases">
        <authorList>
            <person name="Nowell W R."/>
        </authorList>
    </citation>
    <scope>NUCLEOTIDE SEQUENCE</scope>
</reference>
<feature type="non-terminal residue" evidence="1">
    <location>
        <position position="1"/>
    </location>
</feature>
<evidence type="ECO:0000313" key="2">
    <source>
        <dbReference type="Proteomes" id="UP000663881"/>
    </source>
</evidence>
<organism evidence="1 2">
    <name type="scientific">Adineta steineri</name>
    <dbReference type="NCBI Taxonomy" id="433720"/>
    <lineage>
        <taxon>Eukaryota</taxon>
        <taxon>Metazoa</taxon>
        <taxon>Spiralia</taxon>
        <taxon>Gnathifera</taxon>
        <taxon>Rotifera</taxon>
        <taxon>Eurotatoria</taxon>
        <taxon>Bdelloidea</taxon>
        <taxon>Adinetida</taxon>
        <taxon>Adinetidae</taxon>
        <taxon>Adineta</taxon>
    </lineage>
</organism>
<comment type="caution">
    <text evidence="1">The sequence shown here is derived from an EMBL/GenBank/DDBJ whole genome shotgun (WGS) entry which is preliminary data.</text>
</comment>
<dbReference type="AlphaFoldDB" id="A0A820IW29"/>
<evidence type="ECO:0000313" key="1">
    <source>
        <dbReference type="EMBL" id="CAF4317424.1"/>
    </source>
</evidence>
<feature type="non-terminal residue" evidence="1">
    <location>
        <position position="285"/>
    </location>
</feature>